<dbReference type="RefSeq" id="WP_007092606.1">
    <property type="nucleotide sequence ID" value="NZ_CP142125.1"/>
</dbReference>
<name>A9CU85_9FLAO</name>
<proteinExistence type="predicted"/>
<keyword evidence="2" id="KW-1185">Reference proteome</keyword>
<dbReference type="STRING" id="391587.KAOT1_00110"/>
<reference evidence="1 2" key="1">
    <citation type="journal article" date="2011" name="J. Bacteriol.">
        <title>Genome sequence of the algicidal bacterium Kordia algicida OT-1.</title>
        <authorList>
            <person name="Lee H.S."/>
            <person name="Kang S.G."/>
            <person name="Kwon K.K."/>
            <person name="Lee J.H."/>
            <person name="Kim S.J."/>
        </authorList>
    </citation>
    <scope>NUCLEOTIDE SEQUENCE [LARGE SCALE GENOMIC DNA]</scope>
    <source>
        <strain evidence="1 2">OT-1</strain>
    </source>
</reference>
<accession>A9CU85</accession>
<sequence>MRNFCIFFIATLLLTNLSCSENDGNSSQYPKNVNIEYEAVLSKNAEINITTIVDNESQLFTGIFDSIFSEVYVNQEVSQGTFLRLIYEGDDTFIVGGSNSQSWEDYTLELNIYVDGEVVSNETFIITLDNVSGTKFIDYTFN</sequence>
<protein>
    <submittedName>
        <fullName evidence="1">Uncharacterized protein</fullName>
    </submittedName>
</protein>
<dbReference type="HOGENOM" id="CLU_1813266_0_0_10"/>
<evidence type="ECO:0000313" key="1">
    <source>
        <dbReference type="EMBL" id="EDP94136.1"/>
    </source>
</evidence>
<dbReference type="Proteomes" id="UP000002945">
    <property type="component" value="Unassembled WGS sequence"/>
</dbReference>
<organism evidence="1 2">
    <name type="scientific">Kordia algicida OT-1</name>
    <dbReference type="NCBI Taxonomy" id="391587"/>
    <lineage>
        <taxon>Bacteria</taxon>
        <taxon>Pseudomonadati</taxon>
        <taxon>Bacteroidota</taxon>
        <taxon>Flavobacteriia</taxon>
        <taxon>Flavobacteriales</taxon>
        <taxon>Flavobacteriaceae</taxon>
        <taxon>Kordia</taxon>
    </lineage>
</organism>
<comment type="caution">
    <text evidence="1">The sequence shown here is derived from an EMBL/GenBank/DDBJ whole genome shotgun (WGS) entry which is preliminary data.</text>
</comment>
<gene>
    <name evidence="1" type="ORF">KAOT1_00110</name>
</gene>
<dbReference type="EMBL" id="ABIB01000028">
    <property type="protein sequence ID" value="EDP94136.1"/>
    <property type="molecule type" value="Genomic_DNA"/>
</dbReference>
<evidence type="ECO:0000313" key="2">
    <source>
        <dbReference type="Proteomes" id="UP000002945"/>
    </source>
</evidence>
<dbReference type="AlphaFoldDB" id="A9CU85"/>